<dbReference type="GO" id="GO:0016491">
    <property type="term" value="F:oxidoreductase activity"/>
    <property type="evidence" value="ECO:0007669"/>
    <property type="project" value="UniProtKB-KW"/>
</dbReference>
<feature type="domain" description="Fe2OG dioxygenase" evidence="5">
    <location>
        <begin position="181"/>
        <end position="282"/>
    </location>
</feature>
<dbReference type="PANTHER" id="PTHR47990">
    <property type="entry name" value="2-OXOGLUTARATE (2OG) AND FE(II)-DEPENDENT OXYGENASE SUPERFAMILY PROTEIN-RELATED"/>
    <property type="match status" value="1"/>
</dbReference>
<evidence type="ECO:0000313" key="6">
    <source>
        <dbReference type="EMBL" id="KAB8611447.1"/>
    </source>
</evidence>
<keyword evidence="7" id="KW-1185">Reference proteome</keyword>
<organism evidence="6 7">
    <name type="scientific">Carpinus fangiana</name>
    <dbReference type="NCBI Taxonomy" id="176857"/>
    <lineage>
        <taxon>Eukaryota</taxon>
        <taxon>Viridiplantae</taxon>
        <taxon>Streptophyta</taxon>
        <taxon>Embryophyta</taxon>
        <taxon>Tracheophyta</taxon>
        <taxon>Spermatophyta</taxon>
        <taxon>Magnoliopsida</taxon>
        <taxon>eudicotyledons</taxon>
        <taxon>Gunneridae</taxon>
        <taxon>Pentapetalae</taxon>
        <taxon>rosids</taxon>
        <taxon>fabids</taxon>
        <taxon>Fagales</taxon>
        <taxon>Betulaceae</taxon>
        <taxon>Carpinus</taxon>
    </lineage>
</organism>
<evidence type="ECO:0000256" key="1">
    <source>
        <dbReference type="ARBA" id="ARBA00022723"/>
    </source>
</evidence>
<dbReference type="Proteomes" id="UP000327013">
    <property type="component" value="Unassembled WGS sequence"/>
</dbReference>
<dbReference type="PROSITE" id="PS51471">
    <property type="entry name" value="FE2OG_OXY"/>
    <property type="match status" value="1"/>
</dbReference>
<evidence type="ECO:0000313" key="7">
    <source>
        <dbReference type="Proteomes" id="UP000327013"/>
    </source>
</evidence>
<dbReference type="InterPro" id="IPR027443">
    <property type="entry name" value="IPNS-like_sf"/>
</dbReference>
<feature type="region of interest" description="Disordered" evidence="4">
    <location>
        <begin position="102"/>
        <end position="122"/>
    </location>
</feature>
<protein>
    <recommendedName>
        <fullName evidence="5">Fe2OG dioxygenase domain-containing protein</fullName>
    </recommendedName>
</protein>
<evidence type="ECO:0000259" key="5">
    <source>
        <dbReference type="PROSITE" id="PS51471"/>
    </source>
</evidence>
<name>A0A5N6L2S0_9ROSI</name>
<sequence length="333" mass="36348">MTTNFTALPIVDLAPLSSPNPDPKDVQALADQLHEVFKTVGFAYLINAPISFSHQDVFGTAKEFFSIPHKEKMKLAKRTFRGENVNTYRGFFPAQTGSDNLKEGFEVGPSSPRTPSQQSAPASPFILTEGNVWPSKATFTKQALTEQLYTELQSLSTTLLAMLATSLGKDLDCFTSLLTESISTLRYLHYPAITPPAPHQELNCTPHTDSGLLTLLHQDSTGGLEVLNAAGEWIPAPYVPNSIVVNIGDLMAQMSGGRYVATYHRVKSSGAERYSVPFFCEPGVDAMVGEEGNQVPYRQFVLGKMGTWVEFQGVEDHEPPLAHAPGHTAVEAY</sequence>
<keyword evidence="3" id="KW-0560">Oxidoreductase</keyword>
<dbReference type="InterPro" id="IPR044861">
    <property type="entry name" value="IPNS-like_FE2OG_OXY"/>
</dbReference>
<comment type="caution">
    <text evidence="6">The sequence shown here is derived from an EMBL/GenBank/DDBJ whole genome shotgun (WGS) entry which is preliminary data.</text>
</comment>
<gene>
    <name evidence="6" type="ORF">FH972_025952</name>
</gene>
<dbReference type="OrthoDB" id="498272at2759"/>
<dbReference type="Gene3D" id="2.60.120.330">
    <property type="entry name" value="B-lactam Antibiotic, Isopenicillin N Synthase, Chain"/>
    <property type="match status" value="1"/>
</dbReference>
<evidence type="ECO:0000256" key="4">
    <source>
        <dbReference type="SAM" id="MobiDB-lite"/>
    </source>
</evidence>
<proteinExistence type="inferred from homology"/>
<keyword evidence="2 3" id="KW-0408">Iron</keyword>
<dbReference type="Pfam" id="PF14226">
    <property type="entry name" value="DIOX_N"/>
    <property type="match status" value="1"/>
</dbReference>
<evidence type="ECO:0000256" key="2">
    <source>
        <dbReference type="ARBA" id="ARBA00023004"/>
    </source>
</evidence>
<comment type="similarity">
    <text evidence="3">Belongs to the iron/ascorbate-dependent oxidoreductase family.</text>
</comment>
<dbReference type="InterPro" id="IPR005123">
    <property type="entry name" value="Oxoglu/Fe-dep_dioxygenase_dom"/>
</dbReference>
<keyword evidence="1 3" id="KW-0479">Metal-binding</keyword>
<dbReference type="GO" id="GO:0046872">
    <property type="term" value="F:metal ion binding"/>
    <property type="evidence" value="ECO:0007669"/>
    <property type="project" value="UniProtKB-KW"/>
</dbReference>
<dbReference type="PRINTS" id="PR00682">
    <property type="entry name" value="IPNSYNTHASE"/>
</dbReference>
<evidence type="ECO:0000256" key="3">
    <source>
        <dbReference type="RuleBase" id="RU003682"/>
    </source>
</evidence>
<accession>A0A5N6L2S0</accession>
<dbReference type="InterPro" id="IPR026992">
    <property type="entry name" value="DIOX_N"/>
</dbReference>
<dbReference type="SUPFAM" id="SSF51197">
    <property type="entry name" value="Clavaminate synthase-like"/>
    <property type="match status" value="1"/>
</dbReference>
<dbReference type="EMBL" id="VIBQ01000073">
    <property type="protein sequence ID" value="KAB8611447.1"/>
    <property type="molecule type" value="Genomic_DNA"/>
</dbReference>
<feature type="compositionally biased region" description="Polar residues" evidence="4">
    <location>
        <begin position="111"/>
        <end position="121"/>
    </location>
</feature>
<dbReference type="AlphaFoldDB" id="A0A5N6L2S0"/>
<reference evidence="6 7" key="1">
    <citation type="submission" date="2019-06" db="EMBL/GenBank/DDBJ databases">
        <title>A chromosomal-level reference genome of Carpinus fangiana (Coryloideae, Betulaceae).</title>
        <authorList>
            <person name="Yang X."/>
            <person name="Wang Z."/>
            <person name="Zhang L."/>
            <person name="Hao G."/>
            <person name="Liu J."/>
            <person name="Yang Y."/>
        </authorList>
    </citation>
    <scope>NUCLEOTIDE SEQUENCE [LARGE SCALE GENOMIC DNA]</scope>
    <source>
        <strain evidence="6">Cfa_2016G</strain>
        <tissue evidence="6">Leaf</tissue>
    </source>
</reference>
<dbReference type="Pfam" id="PF03171">
    <property type="entry name" value="2OG-FeII_Oxy"/>
    <property type="match status" value="1"/>
</dbReference>
<dbReference type="InterPro" id="IPR050231">
    <property type="entry name" value="Iron_ascorbate_oxido_reductase"/>
</dbReference>